<dbReference type="GO" id="GO:0098797">
    <property type="term" value="C:plasma membrane protein complex"/>
    <property type="evidence" value="ECO:0007669"/>
    <property type="project" value="TreeGrafter"/>
</dbReference>
<evidence type="ECO:0000256" key="8">
    <source>
        <dbReference type="ARBA" id="ARBA00022989"/>
    </source>
</evidence>
<evidence type="ECO:0000256" key="1">
    <source>
        <dbReference type="ARBA" id="ARBA00004383"/>
    </source>
</evidence>
<keyword evidence="10" id="KW-0735">Signal-anchor</keyword>
<accession>A0A520LJK8</accession>
<dbReference type="PROSITE" id="PS52015">
    <property type="entry name" value="TONB_CTD"/>
    <property type="match status" value="1"/>
</dbReference>
<dbReference type="NCBIfam" id="TIGR01352">
    <property type="entry name" value="tonB_Cterm"/>
    <property type="match status" value="1"/>
</dbReference>
<dbReference type="Proteomes" id="UP000318148">
    <property type="component" value="Unassembled WGS sequence"/>
</dbReference>
<dbReference type="EMBL" id="SHBO01000077">
    <property type="protein sequence ID" value="RZO02394.1"/>
    <property type="molecule type" value="Genomic_DNA"/>
</dbReference>
<comment type="function">
    <text evidence="10">Interacts with outer membrane receptor proteins that carry out high-affinity binding and energy dependent uptake into the periplasmic space of specific substrates. It could act to transduce energy from the cytoplasmic membrane to specific energy-requiring processes in the outer membrane, resulting in the release into the periplasm of ligands bound by these outer membrane proteins.</text>
</comment>
<protein>
    <recommendedName>
        <fullName evidence="10">Protein TonB</fullName>
    </recommendedName>
</protein>
<proteinExistence type="inferred from homology"/>
<reference evidence="13 14" key="1">
    <citation type="submission" date="2019-02" db="EMBL/GenBank/DDBJ databases">
        <title>Prokaryotic population dynamics and viral predation in marine succession experiment using metagenomics: the confinement effect.</title>
        <authorList>
            <person name="Haro-Moreno J.M."/>
            <person name="Rodriguez-Valera F."/>
            <person name="Lopez-Perez M."/>
        </authorList>
    </citation>
    <scope>NUCLEOTIDE SEQUENCE [LARGE SCALE GENOMIC DNA]</scope>
    <source>
        <strain evidence="13">MED-G169</strain>
    </source>
</reference>
<dbReference type="InterPro" id="IPR003538">
    <property type="entry name" value="TonB"/>
</dbReference>
<dbReference type="AlphaFoldDB" id="A0A520LJK8"/>
<comment type="similarity">
    <text evidence="2 10">Belongs to the TonB family.</text>
</comment>
<evidence type="ECO:0000256" key="2">
    <source>
        <dbReference type="ARBA" id="ARBA00006555"/>
    </source>
</evidence>
<keyword evidence="11" id="KW-0732">Signal</keyword>
<evidence type="ECO:0000256" key="9">
    <source>
        <dbReference type="ARBA" id="ARBA00023136"/>
    </source>
</evidence>
<dbReference type="InterPro" id="IPR051045">
    <property type="entry name" value="TonB-dependent_transducer"/>
</dbReference>
<evidence type="ECO:0000256" key="11">
    <source>
        <dbReference type="SAM" id="SignalP"/>
    </source>
</evidence>
<dbReference type="Gene3D" id="3.30.1150.10">
    <property type="match status" value="1"/>
</dbReference>
<dbReference type="GO" id="GO:0030288">
    <property type="term" value="C:outer membrane-bounded periplasmic space"/>
    <property type="evidence" value="ECO:0007669"/>
    <property type="project" value="InterPro"/>
</dbReference>
<dbReference type="InterPro" id="IPR037682">
    <property type="entry name" value="TonB_C"/>
</dbReference>
<sequence length="123" mass="13528">MKSLNFVLIFVFALLLSTAAFSGDKGYVGEEGTEIEVTRVSAPPPEYPRRAVRLGVEGTVRLEFDVDTDGSVLDPYVVESNPPGVFDRAAIKAVRKFLYQPPTYNGTSVKVNNVQIDLTFKLT</sequence>
<name>A0A520LJK8_9GAMM</name>
<gene>
    <name evidence="13" type="ORF">EVB02_04565</name>
</gene>
<evidence type="ECO:0000256" key="6">
    <source>
        <dbReference type="ARBA" id="ARBA00022692"/>
    </source>
</evidence>
<evidence type="ECO:0000256" key="3">
    <source>
        <dbReference type="ARBA" id="ARBA00022448"/>
    </source>
</evidence>
<evidence type="ECO:0000256" key="7">
    <source>
        <dbReference type="ARBA" id="ARBA00022927"/>
    </source>
</evidence>
<feature type="signal peptide" evidence="11">
    <location>
        <begin position="1"/>
        <end position="22"/>
    </location>
</feature>
<dbReference type="InterPro" id="IPR006260">
    <property type="entry name" value="TonB/TolA_C"/>
</dbReference>
<dbReference type="GO" id="GO:0031992">
    <property type="term" value="F:energy transducer activity"/>
    <property type="evidence" value="ECO:0007669"/>
    <property type="project" value="InterPro"/>
</dbReference>
<evidence type="ECO:0000313" key="14">
    <source>
        <dbReference type="Proteomes" id="UP000318148"/>
    </source>
</evidence>
<organism evidence="13 14">
    <name type="scientific">SAR92 clade bacterium</name>
    <dbReference type="NCBI Taxonomy" id="2315479"/>
    <lineage>
        <taxon>Bacteria</taxon>
        <taxon>Pseudomonadati</taxon>
        <taxon>Pseudomonadota</taxon>
        <taxon>Gammaproteobacteria</taxon>
        <taxon>Cellvibrionales</taxon>
        <taxon>Porticoccaceae</taxon>
        <taxon>SAR92 clade</taxon>
    </lineage>
</organism>
<keyword evidence="8" id="KW-1133">Transmembrane helix</keyword>
<dbReference type="GO" id="GO:0015891">
    <property type="term" value="P:siderophore transport"/>
    <property type="evidence" value="ECO:0007669"/>
    <property type="project" value="InterPro"/>
</dbReference>
<comment type="caution">
    <text evidence="13">The sequence shown here is derived from an EMBL/GenBank/DDBJ whole genome shotgun (WGS) entry which is preliminary data.</text>
</comment>
<comment type="subcellular location">
    <subcellularLocation>
        <location evidence="1 10">Cell inner membrane</location>
        <topology evidence="1 10">Single-pass membrane protein</topology>
        <orientation evidence="1 10">Periplasmic side</orientation>
    </subcellularLocation>
</comment>
<dbReference type="Pfam" id="PF03544">
    <property type="entry name" value="TonB_C"/>
    <property type="match status" value="1"/>
</dbReference>
<dbReference type="GO" id="GO:0055085">
    <property type="term" value="P:transmembrane transport"/>
    <property type="evidence" value="ECO:0007669"/>
    <property type="project" value="InterPro"/>
</dbReference>
<evidence type="ECO:0000256" key="4">
    <source>
        <dbReference type="ARBA" id="ARBA00022475"/>
    </source>
</evidence>
<evidence type="ECO:0000256" key="10">
    <source>
        <dbReference type="RuleBase" id="RU362123"/>
    </source>
</evidence>
<keyword evidence="6" id="KW-0812">Transmembrane</keyword>
<evidence type="ECO:0000259" key="12">
    <source>
        <dbReference type="PROSITE" id="PS52015"/>
    </source>
</evidence>
<keyword evidence="7 10" id="KW-0653">Protein transport</keyword>
<keyword evidence="3 10" id="KW-0813">Transport</keyword>
<dbReference type="PANTHER" id="PTHR33446">
    <property type="entry name" value="PROTEIN TONB-RELATED"/>
    <property type="match status" value="1"/>
</dbReference>
<dbReference type="PRINTS" id="PR01374">
    <property type="entry name" value="TONBPROTEIN"/>
</dbReference>
<dbReference type="SUPFAM" id="SSF74653">
    <property type="entry name" value="TolA/TonB C-terminal domain"/>
    <property type="match status" value="1"/>
</dbReference>
<keyword evidence="5 10" id="KW-0997">Cell inner membrane</keyword>
<keyword evidence="9" id="KW-0472">Membrane</keyword>
<evidence type="ECO:0000313" key="13">
    <source>
        <dbReference type="EMBL" id="RZO02394.1"/>
    </source>
</evidence>
<keyword evidence="4 10" id="KW-1003">Cell membrane</keyword>
<dbReference type="PANTHER" id="PTHR33446:SF2">
    <property type="entry name" value="PROTEIN TONB"/>
    <property type="match status" value="1"/>
</dbReference>
<feature type="chain" id="PRO_5021730756" description="Protein TonB" evidence="11">
    <location>
        <begin position="23"/>
        <end position="123"/>
    </location>
</feature>
<feature type="domain" description="TonB C-terminal" evidence="12">
    <location>
        <begin position="32"/>
        <end position="123"/>
    </location>
</feature>
<evidence type="ECO:0000256" key="5">
    <source>
        <dbReference type="ARBA" id="ARBA00022519"/>
    </source>
</evidence>
<dbReference type="GO" id="GO:0015031">
    <property type="term" value="P:protein transport"/>
    <property type="evidence" value="ECO:0007669"/>
    <property type="project" value="UniProtKB-UniRule"/>
</dbReference>